<gene>
    <name evidence="1" type="ORF">MLD38_030536</name>
</gene>
<sequence length="634" mass="70243">MAPSLFRNKSAGYQEMGRDHEEAIEMARNSYEWAQSIILMAELRKKIMVLRDYIDLSPVDQSVPIHQLVLLTVEDLRKLCPNVAAFGLVPDSAQTSSIHQGLFCLYGALESLWYHWARNDRRFADHEDAMEEDAPENLPLDQLGGKVLRRLNHIIGIAKEMPDMMDEDVRNPESDESMISCISPNTTAGYAPVEFDAAVKPRNFTATSYSRPLLLPLRIQAVSNLLPFDVKCWPVRKSNQASTTQSMGISELQKTAFMNTLGTSPPVPGPPPSPLPIALPNTIIAPRPPPPPIPSLTGSLIPAPSPILVNGTGAVPSPPLQPGRGPGARPPPPPPSSLVKVLRAKKAATKLKRSTSIGKLYRTLKGKVEGGHLNKISSLGRRNRIGGSSGAKQGMADALAEIAKRSTYFKQIEEDVLKYGSLIMEMKSAISNFKTKDMAELLEFHWHVEQKLEKLTDETQVLARFEGFPTKKLEAIRSGAALYSKMDAIVAELKNWKIVPPLKELLMKAESYFNKIKGEIEALERIKEEEMKKFKSQGIEFDFDILVRIKESMVDVSSGCMELALEERRGVKAAETGDGSSNAVKSKACVRMLWQAFQFAFKVYNFAGGHDDRADHLTQKLAEEIEGDPNHQNE</sequence>
<evidence type="ECO:0000313" key="2">
    <source>
        <dbReference type="Proteomes" id="UP001057402"/>
    </source>
</evidence>
<evidence type="ECO:0000313" key="1">
    <source>
        <dbReference type="EMBL" id="KAI4325112.1"/>
    </source>
</evidence>
<accession>A0ACB9MNH7</accession>
<keyword evidence="2" id="KW-1185">Reference proteome</keyword>
<dbReference type="EMBL" id="CM042888">
    <property type="protein sequence ID" value="KAI4325112.1"/>
    <property type="molecule type" value="Genomic_DNA"/>
</dbReference>
<proteinExistence type="predicted"/>
<protein>
    <submittedName>
        <fullName evidence="1">Uncharacterized protein</fullName>
    </submittedName>
</protein>
<dbReference type="Proteomes" id="UP001057402">
    <property type="component" value="Chromosome 9"/>
</dbReference>
<name>A0ACB9MNH7_9MYRT</name>
<reference evidence="2" key="1">
    <citation type="journal article" date="2023" name="Front. Plant Sci.">
        <title>Chromosomal-level genome assembly of Melastoma candidum provides insights into trichome evolution.</title>
        <authorList>
            <person name="Zhong Y."/>
            <person name="Wu W."/>
            <person name="Sun C."/>
            <person name="Zou P."/>
            <person name="Liu Y."/>
            <person name="Dai S."/>
            <person name="Zhou R."/>
        </authorList>
    </citation>
    <scope>NUCLEOTIDE SEQUENCE [LARGE SCALE GENOMIC DNA]</scope>
</reference>
<organism evidence="1 2">
    <name type="scientific">Melastoma candidum</name>
    <dbReference type="NCBI Taxonomy" id="119954"/>
    <lineage>
        <taxon>Eukaryota</taxon>
        <taxon>Viridiplantae</taxon>
        <taxon>Streptophyta</taxon>
        <taxon>Embryophyta</taxon>
        <taxon>Tracheophyta</taxon>
        <taxon>Spermatophyta</taxon>
        <taxon>Magnoliopsida</taxon>
        <taxon>eudicotyledons</taxon>
        <taxon>Gunneridae</taxon>
        <taxon>Pentapetalae</taxon>
        <taxon>rosids</taxon>
        <taxon>malvids</taxon>
        <taxon>Myrtales</taxon>
        <taxon>Melastomataceae</taxon>
        <taxon>Melastomatoideae</taxon>
        <taxon>Melastomateae</taxon>
        <taxon>Melastoma</taxon>
    </lineage>
</organism>
<comment type="caution">
    <text evidence="1">The sequence shown here is derived from an EMBL/GenBank/DDBJ whole genome shotgun (WGS) entry which is preliminary data.</text>
</comment>